<gene>
    <name evidence="2" type="ORF">C6P46_001707</name>
</gene>
<accession>A0A9P6W496</accession>
<dbReference type="EMBL" id="PUHQ01000015">
    <property type="protein sequence ID" value="KAG0664243.1"/>
    <property type="molecule type" value="Genomic_DNA"/>
</dbReference>
<dbReference type="AlphaFoldDB" id="A0A9P6W496"/>
<proteinExistence type="predicted"/>
<evidence type="ECO:0000256" key="1">
    <source>
        <dbReference type="SAM" id="MobiDB-lite"/>
    </source>
</evidence>
<feature type="compositionally biased region" description="Basic and acidic residues" evidence="1">
    <location>
        <begin position="1"/>
        <end position="11"/>
    </location>
</feature>
<name>A0A9P6W496_RHOMI</name>
<organism evidence="2 3">
    <name type="scientific">Rhodotorula mucilaginosa</name>
    <name type="common">Yeast</name>
    <name type="synonym">Rhodotorula rubra</name>
    <dbReference type="NCBI Taxonomy" id="5537"/>
    <lineage>
        <taxon>Eukaryota</taxon>
        <taxon>Fungi</taxon>
        <taxon>Dikarya</taxon>
        <taxon>Basidiomycota</taxon>
        <taxon>Pucciniomycotina</taxon>
        <taxon>Microbotryomycetes</taxon>
        <taxon>Sporidiobolales</taxon>
        <taxon>Sporidiobolaceae</taxon>
        <taxon>Rhodotorula</taxon>
    </lineage>
</organism>
<comment type="caution">
    <text evidence="2">The sequence shown here is derived from an EMBL/GenBank/DDBJ whole genome shotgun (WGS) entry which is preliminary data.</text>
</comment>
<protein>
    <submittedName>
        <fullName evidence="2">Uncharacterized protein</fullName>
    </submittedName>
</protein>
<evidence type="ECO:0000313" key="3">
    <source>
        <dbReference type="Proteomes" id="UP000777482"/>
    </source>
</evidence>
<feature type="compositionally biased region" description="Basic and acidic residues" evidence="1">
    <location>
        <begin position="36"/>
        <end position="48"/>
    </location>
</feature>
<feature type="region of interest" description="Disordered" evidence="1">
    <location>
        <begin position="1"/>
        <end position="110"/>
    </location>
</feature>
<reference evidence="2 3" key="1">
    <citation type="submission" date="2020-11" db="EMBL/GenBank/DDBJ databases">
        <title>Kefir isolates.</title>
        <authorList>
            <person name="Marcisauskas S."/>
            <person name="Kim Y."/>
            <person name="Blasche S."/>
        </authorList>
    </citation>
    <scope>NUCLEOTIDE SEQUENCE [LARGE SCALE GENOMIC DNA]</scope>
    <source>
        <strain evidence="2 3">KR</strain>
    </source>
</reference>
<evidence type="ECO:0000313" key="2">
    <source>
        <dbReference type="EMBL" id="KAG0664243.1"/>
    </source>
</evidence>
<dbReference type="Proteomes" id="UP000777482">
    <property type="component" value="Unassembled WGS sequence"/>
</dbReference>
<sequence>MRRSDEWERRGTGRAAATIVQSARRKTGGVSAPGNRRREEIARPEKDVPAVGGPQERGESCPDEAVEQNESRGESEISWDAFSCKEALRRDSGEGAPGGSERRSSAAGWA</sequence>
<keyword evidence="3" id="KW-1185">Reference proteome</keyword>